<proteinExistence type="predicted"/>
<dbReference type="Proteomes" id="UP001151760">
    <property type="component" value="Unassembled WGS sequence"/>
</dbReference>
<dbReference type="EMBL" id="BQNB010016498">
    <property type="protein sequence ID" value="GJT52462.1"/>
    <property type="molecule type" value="Genomic_DNA"/>
</dbReference>
<gene>
    <name evidence="1" type="ORF">Tco_0978619</name>
</gene>
<reference evidence="1" key="2">
    <citation type="submission" date="2022-01" db="EMBL/GenBank/DDBJ databases">
        <authorList>
            <person name="Yamashiro T."/>
            <person name="Shiraishi A."/>
            <person name="Satake H."/>
            <person name="Nakayama K."/>
        </authorList>
    </citation>
    <scope>NUCLEOTIDE SEQUENCE</scope>
</reference>
<protein>
    <submittedName>
        <fullName evidence="1">Uncharacterized protein</fullName>
    </submittedName>
</protein>
<comment type="caution">
    <text evidence="1">The sequence shown here is derived from an EMBL/GenBank/DDBJ whole genome shotgun (WGS) entry which is preliminary data.</text>
</comment>
<organism evidence="1 2">
    <name type="scientific">Tanacetum coccineum</name>
    <dbReference type="NCBI Taxonomy" id="301880"/>
    <lineage>
        <taxon>Eukaryota</taxon>
        <taxon>Viridiplantae</taxon>
        <taxon>Streptophyta</taxon>
        <taxon>Embryophyta</taxon>
        <taxon>Tracheophyta</taxon>
        <taxon>Spermatophyta</taxon>
        <taxon>Magnoliopsida</taxon>
        <taxon>eudicotyledons</taxon>
        <taxon>Gunneridae</taxon>
        <taxon>Pentapetalae</taxon>
        <taxon>asterids</taxon>
        <taxon>campanulids</taxon>
        <taxon>Asterales</taxon>
        <taxon>Asteraceae</taxon>
        <taxon>Asteroideae</taxon>
        <taxon>Anthemideae</taxon>
        <taxon>Anthemidinae</taxon>
        <taxon>Tanacetum</taxon>
    </lineage>
</organism>
<keyword evidence="2" id="KW-1185">Reference proteome</keyword>
<evidence type="ECO:0000313" key="1">
    <source>
        <dbReference type="EMBL" id="GJT52462.1"/>
    </source>
</evidence>
<evidence type="ECO:0000313" key="2">
    <source>
        <dbReference type="Proteomes" id="UP001151760"/>
    </source>
</evidence>
<sequence length="99" mass="11552">MLVYEPTPGNNYDFSCFDPPPRYPIVYPPLHEMSLQELISYMPPSVAEIANHQMQRIDEMQSTLDSMRRDLGTYIPEPLVNSIVYKERDDDIEVTLDEE</sequence>
<reference evidence="1" key="1">
    <citation type="journal article" date="2022" name="Int. J. Mol. Sci.">
        <title>Draft Genome of Tanacetum Coccineum: Genomic Comparison of Closely Related Tanacetum-Family Plants.</title>
        <authorList>
            <person name="Yamashiro T."/>
            <person name="Shiraishi A."/>
            <person name="Nakayama K."/>
            <person name="Satake H."/>
        </authorList>
    </citation>
    <scope>NUCLEOTIDE SEQUENCE</scope>
</reference>
<accession>A0ABQ5ENW8</accession>
<name>A0ABQ5ENW8_9ASTR</name>